<sequence>MLSDDHNNDEYKGWQSVIDASDILKNDPKVRFISRIVSSVNVSAECRESVRNTLQSFEGLEDWAFQMLNSWGDFPPKGVMEGTITDFGDYDQCLSIEPNLSIGRSQYCLVDLEVPMPKPLVSENINYFDIIDVLPKSVNKSSNNIFVKLSRDASYFYFFFLRTGICTPDKCTKHDIKLMVHKSFLNTGLKLRNISCEVKTPNKLNWVQILAINSFGSLFYSSIPFY</sequence>
<evidence type="ECO:0000313" key="2">
    <source>
        <dbReference type="EMBL" id="CAD7632539.1"/>
    </source>
</evidence>
<proteinExistence type="predicted"/>
<dbReference type="Proteomes" id="UP000759131">
    <property type="component" value="Unassembled WGS sequence"/>
</dbReference>
<feature type="domain" description="Nose resistant-to-fluoxetine protein N-terminal" evidence="1">
    <location>
        <begin position="43"/>
        <end position="198"/>
    </location>
</feature>
<reference evidence="2" key="1">
    <citation type="submission" date="2020-11" db="EMBL/GenBank/DDBJ databases">
        <authorList>
            <person name="Tran Van P."/>
        </authorList>
    </citation>
    <scope>NUCLEOTIDE SEQUENCE</scope>
</reference>
<keyword evidence="3" id="KW-1185">Reference proteome</keyword>
<dbReference type="InterPro" id="IPR052728">
    <property type="entry name" value="O2_lipid_transport_reg"/>
</dbReference>
<dbReference type="EMBL" id="OC865722">
    <property type="protein sequence ID" value="CAD7632539.1"/>
    <property type="molecule type" value="Genomic_DNA"/>
</dbReference>
<evidence type="ECO:0000259" key="1">
    <source>
        <dbReference type="SMART" id="SM00703"/>
    </source>
</evidence>
<dbReference type="EMBL" id="CAJPIZ010011147">
    <property type="protein sequence ID" value="CAG2112969.1"/>
    <property type="molecule type" value="Genomic_DNA"/>
</dbReference>
<dbReference type="AlphaFoldDB" id="A0A7R9L0J6"/>
<dbReference type="Pfam" id="PF20146">
    <property type="entry name" value="NRF"/>
    <property type="match status" value="1"/>
</dbReference>
<name>A0A7R9L0J6_9ACAR</name>
<dbReference type="PANTHER" id="PTHR11161">
    <property type="entry name" value="O-ACYLTRANSFERASE"/>
    <property type="match status" value="1"/>
</dbReference>
<evidence type="ECO:0000313" key="3">
    <source>
        <dbReference type="Proteomes" id="UP000759131"/>
    </source>
</evidence>
<dbReference type="InterPro" id="IPR006621">
    <property type="entry name" value="Nose-resist-to-fluoxetine_N"/>
</dbReference>
<dbReference type="SMART" id="SM00703">
    <property type="entry name" value="NRF"/>
    <property type="match status" value="1"/>
</dbReference>
<organism evidence="2">
    <name type="scientific">Medioppia subpectinata</name>
    <dbReference type="NCBI Taxonomy" id="1979941"/>
    <lineage>
        <taxon>Eukaryota</taxon>
        <taxon>Metazoa</taxon>
        <taxon>Ecdysozoa</taxon>
        <taxon>Arthropoda</taxon>
        <taxon>Chelicerata</taxon>
        <taxon>Arachnida</taxon>
        <taxon>Acari</taxon>
        <taxon>Acariformes</taxon>
        <taxon>Sarcoptiformes</taxon>
        <taxon>Oribatida</taxon>
        <taxon>Brachypylina</taxon>
        <taxon>Oppioidea</taxon>
        <taxon>Oppiidae</taxon>
        <taxon>Medioppia</taxon>
    </lineage>
</organism>
<accession>A0A7R9L0J6</accession>
<dbReference type="OrthoDB" id="4794873at2759"/>
<gene>
    <name evidence="2" type="ORF">OSB1V03_LOCUS12942</name>
</gene>
<protein>
    <recommendedName>
        <fullName evidence="1">Nose resistant-to-fluoxetine protein N-terminal domain-containing protein</fullName>
    </recommendedName>
</protein>
<dbReference type="PANTHER" id="PTHR11161:SF0">
    <property type="entry name" value="O-ACYLTRANSFERASE LIKE PROTEIN"/>
    <property type="match status" value="1"/>
</dbReference>